<evidence type="ECO:0000259" key="12">
    <source>
        <dbReference type="Pfam" id="PF07730"/>
    </source>
</evidence>
<evidence type="ECO:0000256" key="2">
    <source>
        <dbReference type="ARBA" id="ARBA00012438"/>
    </source>
</evidence>
<keyword evidence="7" id="KW-0067">ATP-binding</keyword>
<dbReference type="PANTHER" id="PTHR24421">
    <property type="entry name" value="NITRATE/NITRITE SENSOR PROTEIN NARX-RELATED"/>
    <property type="match status" value="1"/>
</dbReference>
<name>A0ABV6QGP7_9ACTN</name>
<keyword evidence="10" id="KW-0472">Membrane</keyword>
<dbReference type="CDD" id="cd16917">
    <property type="entry name" value="HATPase_UhpB-NarQ-NarX-like"/>
    <property type="match status" value="1"/>
</dbReference>
<evidence type="ECO:0000256" key="7">
    <source>
        <dbReference type="ARBA" id="ARBA00022840"/>
    </source>
</evidence>
<dbReference type="SUPFAM" id="SSF55874">
    <property type="entry name" value="ATPase domain of HSP90 chaperone/DNA topoisomerase II/histidine kinase"/>
    <property type="match status" value="1"/>
</dbReference>
<proteinExistence type="predicted"/>
<dbReference type="InterPro" id="IPR050482">
    <property type="entry name" value="Sensor_HK_TwoCompSys"/>
</dbReference>
<dbReference type="Proteomes" id="UP001589890">
    <property type="component" value="Unassembled WGS sequence"/>
</dbReference>
<evidence type="ECO:0000256" key="3">
    <source>
        <dbReference type="ARBA" id="ARBA00022553"/>
    </source>
</evidence>
<dbReference type="InterPro" id="IPR011712">
    <property type="entry name" value="Sig_transdc_His_kin_sub3_dim/P"/>
</dbReference>
<accession>A0ABV6QGP7</accession>
<evidence type="ECO:0000256" key="4">
    <source>
        <dbReference type="ARBA" id="ARBA00022679"/>
    </source>
</evidence>
<dbReference type="EC" id="2.7.13.3" evidence="2"/>
<keyword evidence="3" id="KW-0597">Phosphoprotein</keyword>
<keyword evidence="4" id="KW-0808">Transferase</keyword>
<dbReference type="InterPro" id="IPR036890">
    <property type="entry name" value="HATPase_C_sf"/>
</dbReference>
<evidence type="ECO:0000259" key="13">
    <source>
        <dbReference type="Pfam" id="PF23539"/>
    </source>
</evidence>
<sequence>MSAQSNRHWPEMPWDPWFLRHPFIADALLGAAVLFVMLLEPRHGLGFPDSRTAAGLSVAAACALILRRRLPFLVLVATTGCALAYVVAEGVKSPIGVAIAVAIYTLVVKSGRRVARTITTVVVMVVMVVATTIFTDGDVLENLSVSVLTLLGAAMGEAVLYRRAYEAELAESLQRAEEARAEEARGRTIQERLRLAHELHDVIAHHIALMNVQAGVASHFLRDRPEEAERALAEVRNGGRTVLTELTILLGVLRRSEDHQLPTAPMPTLQELGALIDSFRAAGLQVEWTPQDGLQPLPELVELTAYRVIQESLTNVVKHAPGSTARVELTQAKKALTVTVTNSGGTAAPSSTPSGTGHGLLGMRERVQSVGGQVNALPVGTGGFQVQAVLPICESTNDQGEPRDDPGVAGRRPDTDPARVPRPGRLCP</sequence>
<comment type="catalytic activity">
    <reaction evidence="1">
        <text>ATP + protein L-histidine = ADP + protein N-phospho-L-histidine.</text>
        <dbReference type="EC" id="2.7.13.3"/>
    </reaction>
</comment>
<dbReference type="Pfam" id="PF02518">
    <property type="entry name" value="HATPase_c"/>
    <property type="match status" value="1"/>
</dbReference>
<keyword evidence="15" id="KW-1185">Reference proteome</keyword>
<feature type="domain" description="Signal transduction histidine kinase subgroup 3 dimerisation and phosphoacceptor" evidence="12">
    <location>
        <begin position="191"/>
        <end position="256"/>
    </location>
</feature>
<gene>
    <name evidence="14" type="ORF">ACFFGN_06600</name>
</gene>
<dbReference type="InterPro" id="IPR003594">
    <property type="entry name" value="HATPase_dom"/>
</dbReference>
<dbReference type="Pfam" id="PF07730">
    <property type="entry name" value="HisKA_3"/>
    <property type="match status" value="1"/>
</dbReference>
<evidence type="ECO:0000313" key="15">
    <source>
        <dbReference type="Proteomes" id="UP001589890"/>
    </source>
</evidence>
<evidence type="ECO:0000256" key="5">
    <source>
        <dbReference type="ARBA" id="ARBA00022741"/>
    </source>
</evidence>
<keyword evidence="5" id="KW-0547">Nucleotide-binding</keyword>
<feature type="transmembrane region" description="Helical" evidence="10">
    <location>
        <begin position="118"/>
        <end position="137"/>
    </location>
</feature>
<evidence type="ECO:0000256" key="6">
    <source>
        <dbReference type="ARBA" id="ARBA00022777"/>
    </source>
</evidence>
<dbReference type="Pfam" id="PF23539">
    <property type="entry name" value="DUF7134"/>
    <property type="match status" value="1"/>
</dbReference>
<dbReference type="InterPro" id="IPR055558">
    <property type="entry name" value="DUF7134"/>
</dbReference>
<evidence type="ECO:0000259" key="11">
    <source>
        <dbReference type="Pfam" id="PF02518"/>
    </source>
</evidence>
<feature type="compositionally biased region" description="Basic and acidic residues" evidence="9">
    <location>
        <begin position="400"/>
        <end position="419"/>
    </location>
</feature>
<feature type="transmembrane region" description="Helical" evidence="10">
    <location>
        <begin position="20"/>
        <end position="39"/>
    </location>
</feature>
<feature type="domain" description="Histidine kinase/HSP90-like ATPase" evidence="11">
    <location>
        <begin position="303"/>
        <end position="391"/>
    </location>
</feature>
<evidence type="ECO:0000256" key="1">
    <source>
        <dbReference type="ARBA" id="ARBA00000085"/>
    </source>
</evidence>
<comment type="caution">
    <text evidence="14">The sequence shown here is derived from an EMBL/GenBank/DDBJ whole genome shotgun (WGS) entry which is preliminary data.</text>
</comment>
<evidence type="ECO:0000256" key="9">
    <source>
        <dbReference type="SAM" id="MobiDB-lite"/>
    </source>
</evidence>
<organism evidence="14 15">
    <name type="scientific">Kribbella deserti</name>
    <dbReference type="NCBI Taxonomy" id="1926257"/>
    <lineage>
        <taxon>Bacteria</taxon>
        <taxon>Bacillati</taxon>
        <taxon>Actinomycetota</taxon>
        <taxon>Actinomycetes</taxon>
        <taxon>Propionibacteriales</taxon>
        <taxon>Kribbellaceae</taxon>
        <taxon>Kribbella</taxon>
    </lineage>
</organism>
<keyword evidence="6 14" id="KW-0418">Kinase</keyword>
<keyword evidence="10" id="KW-0812">Transmembrane</keyword>
<feature type="domain" description="DUF7134" evidence="13">
    <location>
        <begin position="16"/>
        <end position="147"/>
    </location>
</feature>
<keyword evidence="8" id="KW-0902">Two-component regulatory system</keyword>
<evidence type="ECO:0000313" key="14">
    <source>
        <dbReference type="EMBL" id="MFC0623723.1"/>
    </source>
</evidence>
<dbReference type="EMBL" id="JBHLTC010000006">
    <property type="protein sequence ID" value="MFC0623723.1"/>
    <property type="molecule type" value="Genomic_DNA"/>
</dbReference>
<feature type="transmembrane region" description="Helical" evidence="10">
    <location>
        <begin position="94"/>
        <end position="111"/>
    </location>
</feature>
<dbReference type="Gene3D" id="1.20.5.1930">
    <property type="match status" value="1"/>
</dbReference>
<protein>
    <recommendedName>
        <fullName evidence="2">histidine kinase</fullName>
        <ecNumber evidence="2">2.7.13.3</ecNumber>
    </recommendedName>
</protein>
<dbReference type="RefSeq" id="WP_380044424.1">
    <property type="nucleotide sequence ID" value="NZ_JBHLTC010000006.1"/>
</dbReference>
<evidence type="ECO:0000256" key="8">
    <source>
        <dbReference type="ARBA" id="ARBA00023012"/>
    </source>
</evidence>
<feature type="region of interest" description="Disordered" evidence="9">
    <location>
        <begin position="395"/>
        <end position="428"/>
    </location>
</feature>
<dbReference type="PANTHER" id="PTHR24421:SF10">
    <property type="entry name" value="NITRATE_NITRITE SENSOR PROTEIN NARQ"/>
    <property type="match status" value="1"/>
</dbReference>
<reference evidence="14 15" key="1">
    <citation type="submission" date="2024-09" db="EMBL/GenBank/DDBJ databases">
        <authorList>
            <person name="Sun Q."/>
            <person name="Mori K."/>
        </authorList>
    </citation>
    <scope>NUCLEOTIDE SEQUENCE [LARGE SCALE GENOMIC DNA]</scope>
    <source>
        <strain evidence="14 15">CGMCC 1.15906</strain>
    </source>
</reference>
<dbReference type="Gene3D" id="3.30.565.10">
    <property type="entry name" value="Histidine kinase-like ATPase, C-terminal domain"/>
    <property type="match status" value="1"/>
</dbReference>
<dbReference type="GO" id="GO:0016301">
    <property type="term" value="F:kinase activity"/>
    <property type="evidence" value="ECO:0007669"/>
    <property type="project" value="UniProtKB-KW"/>
</dbReference>
<evidence type="ECO:0000256" key="10">
    <source>
        <dbReference type="SAM" id="Phobius"/>
    </source>
</evidence>
<keyword evidence="10" id="KW-1133">Transmembrane helix</keyword>